<dbReference type="InterPro" id="IPR018274">
    <property type="entry name" value="PEP_util_AS"/>
</dbReference>
<proteinExistence type="predicted"/>
<evidence type="ECO:0000313" key="3">
    <source>
        <dbReference type="Proteomes" id="UP000485880"/>
    </source>
</evidence>
<dbReference type="Gene3D" id="3.50.30.10">
    <property type="entry name" value="Phosphohistidine domain"/>
    <property type="match status" value="1"/>
</dbReference>
<dbReference type="Pfam" id="PF00391">
    <property type="entry name" value="PEP-utilizers"/>
    <property type="match status" value="1"/>
</dbReference>
<dbReference type="InterPro" id="IPR036637">
    <property type="entry name" value="Phosphohistidine_dom_sf"/>
</dbReference>
<sequence length="102" mass="10366">MLHPTIDPKAERKIVATGLPASPGAASGEIVFSSEDAETAKAAGKAVILVRIETSPDDIHGMNVAEGILTTRGGMTSHAAVVARGMGKPCVSGAGTIRIDCR</sequence>
<dbReference type="PANTHER" id="PTHR22931:SF9">
    <property type="entry name" value="PYRUVATE, PHOSPHATE DIKINASE 1, CHLOROPLASTIC"/>
    <property type="match status" value="1"/>
</dbReference>
<dbReference type="PROSITE" id="PS00370">
    <property type="entry name" value="PEP_ENZYMES_PHOS_SITE"/>
    <property type="match status" value="1"/>
</dbReference>
<accession>A0A8B6MA62</accession>
<gene>
    <name evidence="2" type="ORF">MPC4_550005</name>
</gene>
<reference evidence="2 3" key="1">
    <citation type="submission" date="2019-05" db="EMBL/GenBank/DDBJ databases">
        <authorList>
            <person name="Farhan Ul Haque M."/>
        </authorList>
    </citation>
    <scope>NUCLEOTIDE SEQUENCE [LARGE SCALE GENOMIC DNA]</scope>
    <source>
        <strain evidence="2">2</strain>
    </source>
</reference>
<evidence type="ECO:0000259" key="1">
    <source>
        <dbReference type="Pfam" id="PF00391"/>
    </source>
</evidence>
<comment type="caution">
    <text evidence="2">The sequence shown here is derived from an EMBL/GenBank/DDBJ whole genome shotgun (WGS) entry which is preliminary data.</text>
</comment>
<protein>
    <recommendedName>
        <fullName evidence="1">PEP-utilising enzyme mobile domain-containing protein</fullName>
    </recommendedName>
</protein>
<dbReference type="SUPFAM" id="SSF52009">
    <property type="entry name" value="Phosphohistidine domain"/>
    <property type="match status" value="1"/>
</dbReference>
<dbReference type="PANTHER" id="PTHR22931">
    <property type="entry name" value="PHOSPHOENOLPYRUVATE DIKINASE-RELATED"/>
    <property type="match status" value="1"/>
</dbReference>
<dbReference type="EMBL" id="CABFMQ020000115">
    <property type="protein sequence ID" value="VTZ51907.1"/>
    <property type="molecule type" value="Genomic_DNA"/>
</dbReference>
<dbReference type="AlphaFoldDB" id="A0A8B6MA62"/>
<keyword evidence="3" id="KW-1185">Reference proteome</keyword>
<dbReference type="InterPro" id="IPR008279">
    <property type="entry name" value="PEP-util_enz_mobile_dom"/>
</dbReference>
<feature type="domain" description="PEP-utilising enzyme mobile" evidence="1">
    <location>
        <begin position="46"/>
        <end position="98"/>
    </location>
</feature>
<organism evidence="2 3">
    <name type="scientific">Methylocella tundrae</name>
    <dbReference type="NCBI Taxonomy" id="227605"/>
    <lineage>
        <taxon>Bacteria</taxon>
        <taxon>Pseudomonadati</taxon>
        <taxon>Pseudomonadota</taxon>
        <taxon>Alphaproteobacteria</taxon>
        <taxon>Hyphomicrobiales</taxon>
        <taxon>Beijerinckiaceae</taxon>
        <taxon>Methylocella</taxon>
    </lineage>
</organism>
<dbReference type="InterPro" id="IPR010121">
    <property type="entry name" value="Pyruvate_phosphate_dikinase"/>
</dbReference>
<evidence type="ECO:0000313" key="2">
    <source>
        <dbReference type="EMBL" id="VTZ51907.1"/>
    </source>
</evidence>
<name>A0A8B6MA62_METTU</name>
<dbReference type="Proteomes" id="UP000485880">
    <property type="component" value="Unassembled WGS sequence"/>
</dbReference>
<dbReference type="GO" id="GO:0050242">
    <property type="term" value="F:pyruvate, phosphate dikinase activity"/>
    <property type="evidence" value="ECO:0007669"/>
    <property type="project" value="InterPro"/>
</dbReference>